<dbReference type="STRING" id="314230.DSM3645_19947"/>
<name>A4A178_9BACT</name>
<dbReference type="InterPro" id="IPR029062">
    <property type="entry name" value="Class_I_gatase-like"/>
</dbReference>
<feature type="domain" description="DJ-1/PfpI" evidence="1">
    <location>
        <begin position="21"/>
        <end position="180"/>
    </location>
</feature>
<dbReference type="AlphaFoldDB" id="A4A178"/>
<dbReference type="InterPro" id="IPR002818">
    <property type="entry name" value="DJ-1/PfpI"/>
</dbReference>
<dbReference type="Proteomes" id="UP000004358">
    <property type="component" value="Unassembled WGS sequence"/>
</dbReference>
<dbReference type="Pfam" id="PF01965">
    <property type="entry name" value="DJ-1_PfpI"/>
    <property type="match status" value="1"/>
</dbReference>
<dbReference type="Gene3D" id="3.40.50.880">
    <property type="match status" value="1"/>
</dbReference>
<dbReference type="GO" id="GO:0006355">
    <property type="term" value="P:regulation of DNA-templated transcription"/>
    <property type="evidence" value="ECO:0007669"/>
    <property type="project" value="TreeGrafter"/>
</dbReference>
<dbReference type="eggNOG" id="COG0693">
    <property type="taxonomic scope" value="Bacteria"/>
</dbReference>
<dbReference type="RefSeq" id="WP_002651886.1">
    <property type="nucleotide sequence ID" value="NZ_CH672376.1"/>
</dbReference>
<dbReference type="HOGENOM" id="CLU_000445_44_1_0"/>
<comment type="caution">
    <text evidence="2">The sequence shown here is derived from an EMBL/GenBank/DDBJ whole genome shotgun (WGS) entry which is preliminary data.</text>
</comment>
<accession>A4A178</accession>
<dbReference type="InterPro" id="IPR052158">
    <property type="entry name" value="INH-QAR"/>
</dbReference>
<dbReference type="EMBL" id="AANZ01000033">
    <property type="protein sequence ID" value="EAQ77430.1"/>
    <property type="molecule type" value="Genomic_DNA"/>
</dbReference>
<evidence type="ECO:0000259" key="1">
    <source>
        <dbReference type="Pfam" id="PF01965"/>
    </source>
</evidence>
<evidence type="ECO:0000313" key="2">
    <source>
        <dbReference type="EMBL" id="EAQ77430.1"/>
    </source>
</evidence>
<dbReference type="SUPFAM" id="SSF52317">
    <property type="entry name" value="Class I glutamine amidotransferase-like"/>
    <property type="match status" value="1"/>
</dbReference>
<dbReference type="PANTHER" id="PTHR43130:SF2">
    <property type="entry name" value="DJ-1_PFPI DOMAIN-CONTAINING PROTEIN"/>
    <property type="match status" value="1"/>
</dbReference>
<proteinExistence type="predicted"/>
<sequence>MSELVNKSDFSKPKETRTMIQVLIPLYEDVTQLDFTGPIEFFENVPGIELIVGSVGGRSIKSKSLTFTDLADLAKIERCDVLCIPGGPGFISAIENETFLSEIQRLGKTAKYLTSVCVGSLILAAAGFLEGRKAACHWAFRDMLSEFGAIADSARVVRDGNIITGGGVTAGIDFAQTLIAELFDIETAQRVSLLVEYAPAPPFGPGLPEESPAHVSTAVNEQLAEFIADCRSRVRAVSHQTSID</sequence>
<dbReference type="CDD" id="cd03139">
    <property type="entry name" value="GATase1_PfpI_2"/>
    <property type="match status" value="1"/>
</dbReference>
<reference evidence="2 3" key="1">
    <citation type="submission" date="2006-02" db="EMBL/GenBank/DDBJ databases">
        <authorList>
            <person name="Amann R."/>
            <person name="Ferriera S."/>
            <person name="Johnson J."/>
            <person name="Kravitz S."/>
            <person name="Halpern A."/>
            <person name="Remington K."/>
            <person name="Beeson K."/>
            <person name="Tran B."/>
            <person name="Rogers Y.-H."/>
            <person name="Friedman R."/>
            <person name="Venter J.C."/>
        </authorList>
    </citation>
    <scope>NUCLEOTIDE SEQUENCE [LARGE SCALE GENOMIC DNA]</scope>
    <source>
        <strain evidence="2 3">DSM 3645</strain>
    </source>
</reference>
<protein>
    <submittedName>
        <fullName evidence="2">ThiJ/PfpI family protein</fullName>
    </submittedName>
</protein>
<organism evidence="2 3">
    <name type="scientific">Blastopirellula marina DSM 3645</name>
    <dbReference type="NCBI Taxonomy" id="314230"/>
    <lineage>
        <taxon>Bacteria</taxon>
        <taxon>Pseudomonadati</taxon>
        <taxon>Planctomycetota</taxon>
        <taxon>Planctomycetia</taxon>
        <taxon>Pirellulales</taxon>
        <taxon>Pirellulaceae</taxon>
        <taxon>Blastopirellula</taxon>
    </lineage>
</organism>
<dbReference type="PANTHER" id="PTHR43130">
    <property type="entry name" value="ARAC-FAMILY TRANSCRIPTIONAL REGULATOR"/>
    <property type="match status" value="1"/>
</dbReference>
<evidence type="ECO:0000313" key="3">
    <source>
        <dbReference type="Proteomes" id="UP000004358"/>
    </source>
</evidence>
<gene>
    <name evidence="2" type="ORF">DSM3645_19947</name>
</gene>